<evidence type="ECO:0008006" key="4">
    <source>
        <dbReference type="Google" id="ProtNLM"/>
    </source>
</evidence>
<dbReference type="EMBL" id="JANTZM010000033">
    <property type="protein sequence ID" value="MCS4159495.1"/>
    <property type="molecule type" value="Genomic_DNA"/>
</dbReference>
<evidence type="ECO:0000313" key="3">
    <source>
        <dbReference type="Proteomes" id="UP001155110"/>
    </source>
</evidence>
<sequence>MSPSQTETTPSTSSKPLRRAVDAVRSKASSEGQEMPGAVTLMERAGLAPDPWQQALLTSDWERALLNCARQSGKTTASAALALEAALEATDNLVLILAPARRQSKEFLRSVRSLYRDAAPDVGLDKQSELRLRLENESRIIALPGKEGTVRGYTADLVIADEAARVPDSAYVATRPMLAVTGGRFVGLSTPAGQRGWFYEAWTDPGQEWERVKVTGQDCPRMTEAFLEQERREMGDWQFQSEYMCQFTDTEDQLFATEHIESSLTAEVDALFDRDDETGEYLSDTEPLFSDTKGDE</sequence>
<organism evidence="2 3">
    <name type="scientific">Salinibacter ruber</name>
    <dbReference type="NCBI Taxonomy" id="146919"/>
    <lineage>
        <taxon>Bacteria</taxon>
        <taxon>Pseudomonadati</taxon>
        <taxon>Rhodothermota</taxon>
        <taxon>Rhodothermia</taxon>
        <taxon>Rhodothermales</taxon>
        <taxon>Salinibacteraceae</taxon>
        <taxon>Salinibacter</taxon>
    </lineage>
</organism>
<dbReference type="Pfam" id="PF03237">
    <property type="entry name" value="Terminase_6N"/>
    <property type="match status" value="1"/>
</dbReference>
<dbReference type="SUPFAM" id="SSF52540">
    <property type="entry name" value="P-loop containing nucleoside triphosphate hydrolases"/>
    <property type="match status" value="1"/>
</dbReference>
<dbReference type="Gene3D" id="3.40.50.300">
    <property type="entry name" value="P-loop containing nucleotide triphosphate hydrolases"/>
    <property type="match status" value="1"/>
</dbReference>
<feature type="region of interest" description="Disordered" evidence="1">
    <location>
        <begin position="1"/>
        <end position="34"/>
    </location>
</feature>
<dbReference type="InterPro" id="IPR027417">
    <property type="entry name" value="P-loop_NTPase"/>
</dbReference>
<accession>A0AAW5PDU4</accession>
<feature type="region of interest" description="Disordered" evidence="1">
    <location>
        <begin position="277"/>
        <end position="296"/>
    </location>
</feature>
<dbReference type="RefSeq" id="WP_259258603.1">
    <property type="nucleotide sequence ID" value="NZ_JANTZM010000033.1"/>
</dbReference>
<proteinExistence type="predicted"/>
<protein>
    <recommendedName>
        <fullName evidence="4">Terminase</fullName>
    </recommendedName>
</protein>
<evidence type="ECO:0000256" key="1">
    <source>
        <dbReference type="SAM" id="MobiDB-lite"/>
    </source>
</evidence>
<feature type="compositionally biased region" description="Low complexity" evidence="1">
    <location>
        <begin position="1"/>
        <end position="15"/>
    </location>
</feature>
<name>A0AAW5PDU4_9BACT</name>
<comment type="caution">
    <text evidence="2">The sequence shown here is derived from an EMBL/GenBank/DDBJ whole genome shotgun (WGS) entry which is preliminary data.</text>
</comment>
<reference evidence="2" key="1">
    <citation type="submission" date="2022-08" db="EMBL/GenBank/DDBJ databases">
        <title>Genomic Encyclopedia of Type Strains, Phase V (KMG-V): Genome sequencing to study the core and pangenomes of soil and plant-associated prokaryotes.</title>
        <authorList>
            <person name="Whitman W."/>
        </authorList>
    </citation>
    <scope>NUCLEOTIDE SEQUENCE</scope>
    <source>
        <strain evidence="2">SP3002</strain>
    </source>
</reference>
<dbReference type="Proteomes" id="UP001155110">
    <property type="component" value="Unassembled WGS sequence"/>
</dbReference>
<gene>
    <name evidence="2" type="ORF">GGP99_003487</name>
</gene>
<evidence type="ECO:0000313" key="2">
    <source>
        <dbReference type="EMBL" id="MCS4159495.1"/>
    </source>
</evidence>
<dbReference type="AlphaFoldDB" id="A0AAW5PDU4"/>